<evidence type="ECO:0000256" key="1">
    <source>
        <dbReference type="SAM" id="MobiDB-lite"/>
    </source>
</evidence>
<keyword evidence="3" id="KW-1185">Reference proteome</keyword>
<feature type="compositionally biased region" description="Low complexity" evidence="1">
    <location>
        <begin position="23"/>
        <end position="45"/>
    </location>
</feature>
<comment type="caution">
    <text evidence="2">The sequence shown here is derived from an EMBL/GenBank/DDBJ whole genome shotgun (WGS) entry which is preliminary data.</text>
</comment>
<feature type="compositionally biased region" description="Low complexity" evidence="1">
    <location>
        <begin position="59"/>
        <end position="68"/>
    </location>
</feature>
<dbReference type="EMBL" id="LXQA010446619">
    <property type="protein sequence ID" value="MCI52393.1"/>
    <property type="molecule type" value="Genomic_DNA"/>
</dbReference>
<organism evidence="2 3">
    <name type="scientific">Trifolium medium</name>
    <dbReference type="NCBI Taxonomy" id="97028"/>
    <lineage>
        <taxon>Eukaryota</taxon>
        <taxon>Viridiplantae</taxon>
        <taxon>Streptophyta</taxon>
        <taxon>Embryophyta</taxon>
        <taxon>Tracheophyta</taxon>
        <taxon>Spermatophyta</taxon>
        <taxon>Magnoliopsida</taxon>
        <taxon>eudicotyledons</taxon>
        <taxon>Gunneridae</taxon>
        <taxon>Pentapetalae</taxon>
        <taxon>rosids</taxon>
        <taxon>fabids</taxon>
        <taxon>Fabales</taxon>
        <taxon>Fabaceae</taxon>
        <taxon>Papilionoideae</taxon>
        <taxon>50 kb inversion clade</taxon>
        <taxon>NPAAA clade</taxon>
        <taxon>Hologalegina</taxon>
        <taxon>IRL clade</taxon>
        <taxon>Trifolieae</taxon>
        <taxon>Trifolium</taxon>
    </lineage>
</organism>
<feature type="non-terminal residue" evidence="2">
    <location>
        <position position="1"/>
    </location>
</feature>
<dbReference type="Proteomes" id="UP000265520">
    <property type="component" value="Unassembled WGS sequence"/>
</dbReference>
<reference evidence="2 3" key="1">
    <citation type="journal article" date="2018" name="Front. Plant Sci.">
        <title>Red Clover (Trifolium pratense) and Zigzag Clover (T. medium) - A Picture of Genomic Similarities and Differences.</title>
        <authorList>
            <person name="Dluhosova J."/>
            <person name="Istvanek J."/>
            <person name="Nedelnik J."/>
            <person name="Repkova J."/>
        </authorList>
    </citation>
    <scope>NUCLEOTIDE SEQUENCE [LARGE SCALE GENOMIC DNA]</scope>
    <source>
        <strain evidence="3">cv. 10/8</strain>
        <tissue evidence="2">Leaf</tissue>
    </source>
</reference>
<proteinExistence type="predicted"/>
<name>A0A392SU81_9FABA</name>
<evidence type="ECO:0000313" key="2">
    <source>
        <dbReference type="EMBL" id="MCI52393.1"/>
    </source>
</evidence>
<dbReference type="AlphaFoldDB" id="A0A392SU81"/>
<feature type="region of interest" description="Disordered" evidence="1">
    <location>
        <begin position="1"/>
        <end position="69"/>
    </location>
</feature>
<accession>A0A392SU81</accession>
<protein>
    <submittedName>
        <fullName evidence="2">Uncharacterized protein</fullName>
    </submittedName>
</protein>
<evidence type="ECO:0000313" key="3">
    <source>
        <dbReference type="Proteomes" id="UP000265520"/>
    </source>
</evidence>
<sequence>AAQTCARRRDQKTPSPQTNHFVRGAATPARGAATPARGAATPARGVVDRKNRKQNNSIARGAAQAARGADARTCRKLQFSCECLTNSRMT</sequence>